<dbReference type="Proteomes" id="UP000515928">
    <property type="component" value="Chromosome"/>
</dbReference>
<evidence type="ECO:0000313" key="11">
    <source>
        <dbReference type="Proteomes" id="UP000515928"/>
    </source>
</evidence>
<sequence>MKILVVEDDIKINEILKMYLEHEGYTVTSVFNGDDALSYFDKDTADLVLLDWMLPKKSGIEVCKALRFMDVPTKIIMLTAKDTPESELLGLTSGADDYIRKPFDIQIVLLRIKKLLNFEKTLRYKDISLNTQTGEVYRNKMLLTLTLREYKLLEYLMMNQNVILTRDQIISNVWGIDYDGEMRTIDTHIRRLRAKIGDDTIKTKIGLGYVMGDLYE</sequence>
<dbReference type="CDD" id="cd17574">
    <property type="entry name" value="REC_OmpR"/>
    <property type="match status" value="1"/>
</dbReference>
<evidence type="ECO:0000256" key="2">
    <source>
        <dbReference type="ARBA" id="ARBA00023012"/>
    </source>
</evidence>
<dbReference type="Pfam" id="PF00486">
    <property type="entry name" value="Trans_reg_C"/>
    <property type="match status" value="1"/>
</dbReference>
<name>A0A7G9RZ40_9FIRM</name>
<dbReference type="PANTHER" id="PTHR48111">
    <property type="entry name" value="REGULATOR OF RPOS"/>
    <property type="match status" value="1"/>
</dbReference>
<feature type="modified residue" description="4-aspartylphosphate" evidence="6">
    <location>
        <position position="51"/>
    </location>
</feature>
<feature type="domain" description="Response regulatory" evidence="8">
    <location>
        <begin position="2"/>
        <end position="116"/>
    </location>
</feature>
<dbReference type="InterPro" id="IPR001867">
    <property type="entry name" value="OmpR/PhoB-type_DNA-bd"/>
</dbReference>
<dbReference type="GO" id="GO:0005829">
    <property type="term" value="C:cytosol"/>
    <property type="evidence" value="ECO:0007669"/>
    <property type="project" value="TreeGrafter"/>
</dbReference>
<dbReference type="GO" id="GO:0000976">
    <property type="term" value="F:transcription cis-regulatory region binding"/>
    <property type="evidence" value="ECO:0007669"/>
    <property type="project" value="TreeGrafter"/>
</dbReference>
<evidence type="ECO:0000256" key="3">
    <source>
        <dbReference type="ARBA" id="ARBA00023015"/>
    </source>
</evidence>
<keyword evidence="3" id="KW-0805">Transcription regulation</keyword>
<accession>A0A7G9RZ40</accession>
<gene>
    <name evidence="10" type="ORF">H9L01_00355</name>
</gene>
<dbReference type="Pfam" id="PF00072">
    <property type="entry name" value="Response_reg"/>
    <property type="match status" value="1"/>
</dbReference>
<dbReference type="AlphaFoldDB" id="A0A7G9RZ40"/>
<keyword evidence="11" id="KW-1185">Reference proteome</keyword>
<organism evidence="10 11">
    <name type="scientific">Erysipelothrix inopinata</name>
    <dbReference type="NCBI Taxonomy" id="225084"/>
    <lineage>
        <taxon>Bacteria</taxon>
        <taxon>Bacillati</taxon>
        <taxon>Bacillota</taxon>
        <taxon>Erysipelotrichia</taxon>
        <taxon>Erysipelotrichales</taxon>
        <taxon>Erysipelotrichaceae</taxon>
        <taxon>Erysipelothrix</taxon>
    </lineage>
</organism>
<dbReference type="PROSITE" id="PS50110">
    <property type="entry name" value="RESPONSE_REGULATORY"/>
    <property type="match status" value="1"/>
</dbReference>
<feature type="DNA-binding region" description="OmpR/PhoB-type" evidence="7">
    <location>
        <begin position="119"/>
        <end position="213"/>
    </location>
</feature>
<dbReference type="Gene3D" id="3.40.50.2300">
    <property type="match status" value="1"/>
</dbReference>
<keyword evidence="1 6" id="KW-0597">Phosphoprotein</keyword>
<dbReference type="InterPro" id="IPR011006">
    <property type="entry name" value="CheY-like_superfamily"/>
</dbReference>
<evidence type="ECO:0000313" key="10">
    <source>
        <dbReference type="EMBL" id="QNN60865.1"/>
    </source>
</evidence>
<keyword evidence="5" id="KW-0804">Transcription</keyword>
<protein>
    <submittedName>
        <fullName evidence="10">Response regulator transcription factor</fullName>
    </submittedName>
</protein>
<keyword evidence="2" id="KW-0902">Two-component regulatory system</keyword>
<dbReference type="FunFam" id="3.40.50.2300:FF:000001">
    <property type="entry name" value="DNA-binding response regulator PhoB"/>
    <property type="match status" value="1"/>
</dbReference>
<proteinExistence type="predicted"/>
<evidence type="ECO:0000256" key="4">
    <source>
        <dbReference type="ARBA" id="ARBA00023125"/>
    </source>
</evidence>
<dbReference type="RefSeq" id="WP_187533986.1">
    <property type="nucleotide sequence ID" value="NZ_CBCSHU010000025.1"/>
</dbReference>
<dbReference type="EMBL" id="CP060715">
    <property type="protein sequence ID" value="QNN60865.1"/>
    <property type="molecule type" value="Genomic_DNA"/>
</dbReference>
<evidence type="ECO:0000256" key="6">
    <source>
        <dbReference type="PROSITE-ProRule" id="PRU00169"/>
    </source>
</evidence>
<dbReference type="SUPFAM" id="SSF52172">
    <property type="entry name" value="CheY-like"/>
    <property type="match status" value="1"/>
</dbReference>
<evidence type="ECO:0000256" key="1">
    <source>
        <dbReference type="ARBA" id="ARBA00022553"/>
    </source>
</evidence>
<evidence type="ECO:0000259" key="8">
    <source>
        <dbReference type="PROSITE" id="PS50110"/>
    </source>
</evidence>
<dbReference type="InterPro" id="IPR039420">
    <property type="entry name" value="WalR-like"/>
</dbReference>
<evidence type="ECO:0000256" key="7">
    <source>
        <dbReference type="PROSITE-ProRule" id="PRU01091"/>
    </source>
</evidence>
<dbReference type="PROSITE" id="PS51755">
    <property type="entry name" value="OMPR_PHOB"/>
    <property type="match status" value="1"/>
</dbReference>
<dbReference type="GO" id="GO:0000156">
    <property type="term" value="F:phosphorelay response regulator activity"/>
    <property type="evidence" value="ECO:0007669"/>
    <property type="project" value="TreeGrafter"/>
</dbReference>
<evidence type="ECO:0000259" key="9">
    <source>
        <dbReference type="PROSITE" id="PS51755"/>
    </source>
</evidence>
<feature type="domain" description="OmpR/PhoB-type" evidence="9">
    <location>
        <begin position="119"/>
        <end position="213"/>
    </location>
</feature>
<keyword evidence="4 7" id="KW-0238">DNA-binding</keyword>
<dbReference type="Gene3D" id="6.10.250.690">
    <property type="match status" value="1"/>
</dbReference>
<dbReference type="GO" id="GO:0006355">
    <property type="term" value="P:regulation of DNA-templated transcription"/>
    <property type="evidence" value="ECO:0007669"/>
    <property type="project" value="InterPro"/>
</dbReference>
<dbReference type="Gene3D" id="1.10.10.10">
    <property type="entry name" value="Winged helix-like DNA-binding domain superfamily/Winged helix DNA-binding domain"/>
    <property type="match status" value="1"/>
</dbReference>
<dbReference type="SMART" id="SM00862">
    <property type="entry name" value="Trans_reg_C"/>
    <property type="match status" value="1"/>
</dbReference>
<dbReference type="KEGG" id="eio:H9L01_00355"/>
<dbReference type="InterPro" id="IPR001789">
    <property type="entry name" value="Sig_transdc_resp-reg_receiver"/>
</dbReference>
<dbReference type="SMART" id="SM00448">
    <property type="entry name" value="REC"/>
    <property type="match status" value="1"/>
</dbReference>
<evidence type="ECO:0000256" key="5">
    <source>
        <dbReference type="ARBA" id="ARBA00023163"/>
    </source>
</evidence>
<reference evidence="10 11" key="1">
    <citation type="submission" date="2020-08" db="EMBL/GenBank/DDBJ databases">
        <title>Genome sequence of Erysipelothrix inopinata DSM 15511T.</title>
        <authorList>
            <person name="Hyun D.-W."/>
            <person name="Bae J.-W."/>
        </authorList>
    </citation>
    <scope>NUCLEOTIDE SEQUENCE [LARGE SCALE GENOMIC DNA]</scope>
    <source>
        <strain evidence="10 11">DSM 15511</strain>
    </source>
</reference>
<dbReference type="GO" id="GO:0032993">
    <property type="term" value="C:protein-DNA complex"/>
    <property type="evidence" value="ECO:0007669"/>
    <property type="project" value="TreeGrafter"/>
</dbReference>
<dbReference type="InterPro" id="IPR036388">
    <property type="entry name" value="WH-like_DNA-bd_sf"/>
</dbReference>
<dbReference type="CDD" id="cd00383">
    <property type="entry name" value="trans_reg_C"/>
    <property type="match status" value="1"/>
</dbReference>
<dbReference type="PANTHER" id="PTHR48111:SF73">
    <property type="entry name" value="ALKALINE PHOSPHATASE SYNTHESIS TRANSCRIPTIONAL REGULATORY PROTEIN PHOP"/>
    <property type="match status" value="1"/>
</dbReference>